<evidence type="ECO:0000313" key="31">
    <source>
        <dbReference type="Proteomes" id="UP000694412"/>
    </source>
</evidence>
<keyword evidence="18" id="KW-0411">Iron-sulfur</keyword>
<comment type="subcellular location">
    <subcellularLocation>
        <location evidence="3">Mitochondrion</location>
    </subcellularLocation>
    <subcellularLocation>
        <location evidence="2">Nucleus</location>
    </subcellularLocation>
</comment>
<dbReference type="InterPro" id="IPR011604">
    <property type="entry name" value="PDDEXK-like_dom_sf"/>
</dbReference>
<dbReference type="CDD" id="cd18808">
    <property type="entry name" value="SF1_C_Upf1"/>
    <property type="match status" value="1"/>
</dbReference>
<evidence type="ECO:0000256" key="19">
    <source>
        <dbReference type="ARBA" id="ARBA00023125"/>
    </source>
</evidence>
<dbReference type="GO" id="GO:0016787">
    <property type="term" value="F:hydrolase activity"/>
    <property type="evidence" value="ECO:0007669"/>
    <property type="project" value="UniProtKB-KW"/>
</dbReference>
<keyword evidence="11" id="KW-0547">Nucleotide-binding</keyword>
<dbReference type="GO" id="GO:0004519">
    <property type="term" value="F:endonuclease activity"/>
    <property type="evidence" value="ECO:0007669"/>
    <property type="project" value="UniProtKB-KW"/>
</dbReference>
<evidence type="ECO:0000259" key="29">
    <source>
        <dbReference type="Pfam" id="PF21123"/>
    </source>
</evidence>
<keyword evidence="13" id="KW-0227">DNA damage</keyword>
<keyword evidence="12" id="KW-0255">Endonuclease</keyword>
<dbReference type="InterPro" id="IPR041677">
    <property type="entry name" value="DNA2/NAM7_AAA_11"/>
</dbReference>
<dbReference type="Gene3D" id="3.90.320.10">
    <property type="match status" value="1"/>
</dbReference>
<dbReference type="EC" id="3.6.4.12" evidence="5"/>
<dbReference type="Pfam" id="PF08696">
    <property type="entry name" value="Dna2"/>
    <property type="match status" value="1"/>
</dbReference>
<evidence type="ECO:0000256" key="13">
    <source>
        <dbReference type="ARBA" id="ARBA00022763"/>
    </source>
</evidence>
<dbReference type="GO" id="GO:0003678">
    <property type="term" value="F:DNA helicase activity"/>
    <property type="evidence" value="ECO:0007669"/>
    <property type="project" value="UniProtKB-EC"/>
</dbReference>
<keyword evidence="14" id="KW-0378">Hydrolase</keyword>
<evidence type="ECO:0000259" key="27">
    <source>
        <dbReference type="Pfam" id="PF13086"/>
    </source>
</evidence>
<gene>
    <name evidence="30" type="primary">DNA2</name>
</gene>
<dbReference type="GO" id="GO:0051539">
    <property type="term" value="F:4 iron, 4 sulfur cluster binding"/>
    <property type="evidence" value="ECO:0007669"/>
    <property type="project" value="UniProtKB-KW"/>
</dbReference>
<dbReference type="InterPro" id="IPR041679">
    <property type="entry name" value="DNA2/NAM7-like_C"/>
</dbReference>
<sequence>MAEPCNAALRSGPNNRYRVLEVRAVQGEGRDPEKHLAVSASASPGHTELCVLRDSWESIPVVPGDIVHLEGDCSSGTWVINEQSGYLILYPDLLLSGTTVSHSIRCMRKAVLSERFRGSECASRQTLVGTILHEIFQQSVTNDLSPEKVEELANKIVYGQKYLKEMYHLKLKQTDIMQEIEEYLPSFFKWTEDFMRNPANQSKMQLKLEDKTGDCSAKVEIVDILDIEENIWSPRFGLKGKIDVTARVKIHRQHGVQCRIMPLELKSGKESNSIEHRSQVILYTLLNLERRVDPEAGFLLYLKTGTMYPVTGTRMDRRELIKLRNQVAFYLMHSTYKSTVGSQQSQLAALPPVIDDSQACKYCSQIHNCFLYSRAVEERIANVSFPPAIMPIIEKETQHLKPSHLEYFSLWYLMLTLEMQSGDSKKGYKNIWMIPSLEREKAGDCVGNMIRTDEVQEVSEGQYLHSFQRKNGAVPGANLLVGDRVVVSGEENGLLGLASGYVREISATKISCLLGRNLSKLPGSTTFRLDHEEGDCGIGVPFENLSKLMKDSPISEKLRNLIIDFHKPGFIQHLSSVLPPEAKEAVASILKGLNKPQKQAMKQVLLSKDYTLIVGMPGTGKTTTICALVPAPEHTEKGGVCNVTEAKLVFFLTTLFIKAGCKPSDIGIISPYRHQLKVITDLMARLKENRVEVNTIDKYQGRDKSIIIVSFVRNSNDENLGALLKDWRRLNVAITRAKHKLIMVGCVPSLCRYPPLEKLLCHLQSEAMISFFKTVLWEGKGKNPLDRR</sequence>
<evidence type="ECO:0000256" key="25">
    <source>
        <dbReference type="ARBA" id="ARBA00047995"/>
    </source>
</evidence>
<dbReference type="Gene3D" id="3.40.50.300">
    <property type="entry name" value="P-loop containing nucleotide triphosphate hydrolases"/>
    <property type="match status" value="1"/>
</dbReference>
<comment type="cofactor">
    <cofactor evidence="1">
        <name>[4Fe-4S] cluster</name>
        <dbReference type="ChEBI" id="CHEBI:49883"/>
    </cofactor>
</comment>
<protein>
    <recommendedName>
        <fullName evidence="6">DNA replication ATP-dependent helicase/nuclease DNA2</fullName>
        <ecNumber evidence="5">3.6.4.12</ecNumber>
    </recommendedName>
    <alternativeName>
        <fullName evidence="24">DNA replication ATP-dependent helicase-like homolog</fullName>
    </alternativeName>
</protein>
<keyword evidence="16" id="KW-0067">ATP-binding</keyword>
<evidence type="ECO:0000256" key="18">
    <source>
        <dbReference type="ARBA" id="ARBA00023014"/>
    </source>
</evidence>
<evidence type="ECO:0000256" key="16">
    <source>
        <dbReference type="ARBA" id="ARBA00022840"/>
    </source>
</evidence>
<evidence type="ECO:0000256" key="24">
    <source>
        <dbReference type="ARBA" id="ARBA00032548"/>
    </source>
</evidence>
<keyword evidence="15" id="KW-0347">Helicase</keyword>
<evidence type="ECO:0000259" key="28">
    <source>
        <dbReference type="Pfam" id="PF13087"/>
    </source>
</evidence>
<keyword evidence="7" id="KW-0004">4Fe-4S</keyword>
<dbReference type="GO" id="GO:0006260">
    <property type="term" value="P:DNA replication"/>
    <property type="evidence" value="ECO:0007669"/>
    <property type="project" value="UniProtKB-KW"/>
</dbReference>
<dbReference type="SUPFAM" id="SSF52540">
    <property type="entry name" value="P-loop containing nucleoside triphosphate hydrolases"/>
    <property type="match status" value="2"/>
</dbReference>
<reference evidence="30" key="3">
    <citation type="submission" date="2025-09" db="UniProtKB">
        <authorList>
            <consortium name="Ensembl"/>
        </authorList>
    </citation>
    <scope>IDENTIFICATION</scope>
</reference>
<evidence type="ECO:0000256" key="1">
    <source>
        <dbReference type="ARBA" id="ARBA00001966"/>
    </source>
</evidence>
<evidence type="ECO:0000256" key="21">
    <source>
        <dbReference type="ARBA" id="ARBA00023204"/>
    </source>
</evidence>
<dbReference type="AlphaFoldDB" id="A0A8C2Y5T6"/>
<organism evidence="30 31">
    <name type="scientific">Coturnix japonica</name>
    <name type="common">Japanese quail</name>
    <name type="synonym">Coturnix coturnix japonica</name>
    <dbReference type="NCBI Taxonomy" id="93934"/>
    <lineage>
        <taxon>Eukaryota</taxon>
        <taxon>Metazoa</taxon>
        <taxon>Chordata</taxon>
        <taxon>Craniata</taxon>
        <taxon>Vertebrata</taxon>
        <taxon>Euteleostomi</taxon>
        <taxon>Archelosauria</taxon>
        <taxon>Archosauria</taxon>
        <taxon>Dinosauria</taxon>
        <taxon>Saurischia</taxon>
        <taxon>Theropoda</taxon>
        <taxon>Coelurosauria</taxon>
        <taxon>Aves</taxon>
        <taxon>Neognathae</taxon>
        <taxon>Galloanserae</taxon>
        <taxon>Galliformes</taxon>
        <taxon>Phasianidae</taxon>
        <taxon>Perdicinae</taxon>
        <taxon>Coturnix</taxon>
    </lineage>
</organism>
<keyword evidence="19" id="KW-0238">DNA-binding</keyword>
<dbReference type="InterPro" id="IPR027417">
    <property type="entry name" value="P-loop_NTPase"/>
</dbReference>
<keyword evidence="21" id="KW-0234">DNA repair</keyword>
<keyword evidence="17" id="KW-0408">Iron</keyword>
<dbReference type="GO" id="GO:0006281">
    <property type="term" value="P:DNA repair"/>
    <property type="evidence" value="ECO:0007669"/>
    <property type="project" value="UniProtKB-KW"/>
</dbReference>
<evidence type="ECO:0000313" key="30">
    <source>
        <dbReference type="Ensembl" id="ENSCJPP00005002066.1"/>
    </source>
</evidence>
<dbReference type="InterPro" id="IPR014808">
    <property type="entry name" value="DNA_replication_fac_Dna2_N"/>
</dbReference>
<dbReference type="Proteomes" id="UP000694412">
    <property type="component" value="Chromosome 6"/>
</dbReference>
<evidence type="ECO:0000256" key="17">
    <source>
        <dbReference type="ARBA" id="ARBA00023004"/>
    </source>
</evidence>
<feature type="domain" description="DNA2/NAM7 helicase-like C-terminal" evidence="28">
    <location>
        <begin position="635"/>
        <end position="746"/>
    </location>
</feature>
<evidence type="ECO:0000256" key="2">
    <source>
        <dbReference type="ARBA" id="ARBA00004123"/>
    </source>
</evidence>
<keyword evidence="20" id="KW-0496">Mitochondrion</keyword>
<dbReference type="Ensembl" id="ENSCJPT00005003716.1">
    <property type="protein sequence ID" value="ENSCJPP00005002066.1"/>
    <property type="gene ID" value="ENSCJPG00005002203.1"/>
</dbReference>
<dbReference type="Pfam" id="PF13086">
    <property type="entry name" value="AAA_11"/>
    <property type="match status" value="1"/>
</dbReference>
<evidence type="ECO:0000256" key="3">
    <source>
        <dbReference type="ARBA" id="ARBA00004173"/>
    </source>
</evidence>
<dbReference type="Pfam" id="PF13087">
    <property type="entry name" value="AAA_12"/>
    <property type="match status" value="1"/>
</dbReference>
<evidence type="ECO:0000256" key="14">
    <source>
        <dbReference type="ARBA" id="ARBA00022801"/>
    </source>
</evidence>
<dbReference type="GO" id="GO:0003677">
    <property type="term" value="F:DNA binding"/>
    <property type="evidence" value="ECO:0007669"/>
    <property type="project" value="UniProtKB-KW"/>
</dbReference>
<evidence type="ECO:0000256" key="15">
    <source>
        <dbReference type="ARBA" id="ARBA00022806"/>
    </source>
</evidence>
<reference evidence="30" key="2">
    <citation type="submission" date="2025-08" db="UniProtKB">
        <authorList>
            <consortium name="Ensembl"/>
        </authorList>
    </citation>
    <scope>IDENTIFICATION</scope>
</reference>
<dbReference type="GO" id="GO:0005634">
    <property type="term" value="C:nucleus"/>
    <property type="evidence" value="ECO:0007669"/>
    <property type="project" value="UniProtKB-SubCell"/>
</dbReference>
<dbReference type="PANTHER" id="PTHR36531:SF6">
    <property type="entry name" value="DNA REPLICATION ATP-DEPENDENT HELICASE_NUCLEASE DNA2"/>
    <property type="match status" value="1"/>
</dbReference>
<keyword evidence="9" id="KW-0540">Nuclease</keyword>
<dbReference type="GO" id="GO:0046872">
    <property type="term" value="F:metal ion binding"/>
    <property type="evidence" value="ECO:0007669"/>
    <property type="project" value="UniProtKB-KW"/>
</dbReference>
<evidence type="ECO:0000256" key="6">
    <source>
        <dbReference type="ARBA" id="ARBA00021516"/>
    </source>
</evidence>
<keyword evidence="31" id="KW-1185">Reference proteome</keyword>
<keyword evidence="10" id="KW-0479">Metal-binding</keyword>
<dbReference type="Pfam" id="PF21123">
    <property type="entry name" value="Dna2_Rift"/>
    <property type="match status" value="1"/>
</dbReference>
<evidence type="ECO:0000256" key="22">
    <source>
        <dbReference type="ARBA" id="ARBA00023242"/>
    </source>
</evidence>
<evidence type="ECO:0000256" key="5">
    <source>
        <dbReference type="ARBA" id="ARBA00012551"/>
    </source>
</evidence>
<keyword evidence="22" id="KW-0539">Nucleus</keyword>
<evidence type="ECO:0000256" key="10">
    <source>
        <dbReference type="ARBA" id="ARBA00022723"/>
    </source>
</evidence>
<dbReference type="PANTHER" id="PTHR36531">
    <property type="entry name" value="CRISPR-ASSOCIATED EXONUCLEASE CAS4"/>
    <property type="match status" value="1"/>
</dbReference>
<keyword evidence="8" id="KW-0235">DNA replication</keyword>
<evidence type="ECO:0000256" key="23">
    <source>
        <dbReference type="ARBA" id="ARBA00023268"/>
    </source>
</evidence>
<dbReference type="CDD" id="cd22318">
    <property type="entry name" value="DNA2_N-like"/>
    <property type="match status" value="1"/>
</dbReference>
<dbReference type="InterPro" id="IPR048459">
    <property type="entry name" value="DNA2_Rift"/>
</dbReference>
<evidence type="ECO:0000259" key="26">
    <source>
        <dbReference type="Pfam" id="PF08696"/>
    </source>
</evidence>
<evidence type="ECO:0000256" key="12">
    <source>
        <dbReference type="ARBA" id="ARBA00022759"/>
    </source>
</evidence>
<feature type="domain" description="DNA2 rift barrel" evidence="29">
    <location>
        <begin position="437"/>
        <end position="533"/>
    </location>
</feature>
<dbReference type="InterPro" id="IPR051827">
    <property type="entry name" value="Cas4_exonuclease"/>
</dbReference>
<dbReference type="FunFam" id="3.90.320.10:FF:000001">
    <property type="entry name" value="DNA replication helicase Dna2"/>
    <property type="match status" value="1"/>
</dbReference>
<evidence type="ECO:0000256" key="11">
    <source>
        <dbReference type="ARBA" id="ARBA00022741"/>
    </source>
</evidence>
<reference evidence="30" key="1">
    <citation type="submission" date="2015-11" db="EMBL/GenBank/DDBJ databases">
        <authorList>
            <consortium name="International Coturnix japonica Genome Analysis Consortium"/>
            <person name="Warren W."/>
            <person name="Burt D.W."/>
            <person name="Antin P.B."/>
            <person name="Lanford R."/>
            <person name="Gros J."/>
            <person name="Wilson R.K."/>
        </authorList>
    </citation>
    <scope>NUCLEOTIDE SEQUENCE [LARGE SCALE GENOMIC DNA]</scope>
</reference>
<feature type="domain" description="DNA2/NAM7 helicase helicase" evidence="27">
    <location>
        <begin position="593"/>
        <end position="629"/>
    </location>
</feature>
<evidence type="ECO:0000256" key="9">
    <source>
        <dbReference type="ARBA" id="ARBA00022722"/>
    </source>
</evidence>
<accession>A0A8C2Y5T6</accession>
<dbReference type="GO" id="GO:0005739">
    <property type="term" value="C:mitochondrion"/>
    <property type="evidence" value="ECO:0007669"/>
    <property type="project" value="UniProtKB-SubCell"/>
</dbReference>
<evidence type="ECO:0000256" key="20">
    <source>
        <dbReference type="ARBA" id="ARBA00023128"/>
    </source>
</evidence>
<evidence type="ECO:0000256" key="4">
    <source>
        <dbReference type="ARBA" id="ARBA00007913"/>
    </source>
</evidence>
<comment type="similarity">
    <text evidence="4">Belongs to the DNA2/NAM7 helicase family.</text>
</comment>
<evidence type="ECO:0000256" key="7">
    <source>
        <dbReference type="ARBA" id="ARBA00022485"/>
    </source>
</evidence>
<keyword evidence="23" id="KW-0511">Multifunctional enzyme</keyword>
<proteinExistence type="inferred from homology"/>
<evidence type="ECO:0000256" key="8">
    <source>
        <dbReference type="ARBA" id="ARBA00022705"/>
    </source>
</evidence>
<dbReference type="GeneTree" id="ENSGT00780000122010"/>
<dbReference type="GO" id="GO:0005524">
    <property type="term" value="F:ATP binding"/>
    <property type="evidence" value="ECO:0007669"/>
    <property type="project" value="UniProtKB-KW"/>
</dbReference>
<comment type="catalytic activity">
    <reaction evidence="25">
        <text>ATP + H2O = ADP + phosphate + H(+)</text>
        <dbReference type="Rhea" id="RHEA:13065"/>
        <dbReference type="ChEBI" id="CHEBI:15377"/>
        <dbReference type="ChEBI" id="CHEBI:15378"/>
        <dbReference type="ChEBI" id="CHEBI:30616"/>
        <dbReference type="ChEBI" id="CHEBI:43474"/>
        <dbReference type="ChEBI" id="CHEBI:456216"/>
        <dbReference type="EC" id="3.6.4.12"/>
    </reaction>
</comment>
<dbReference type="InterPro" id="IPR047187">
    <property type="entry name" value="SF1_C_Upf1"/>
</dbReference>
<name>A0A8C2Y5T6_COTJA</name>
<feature type="domain" description="DNA replication factor Dna2 N-terminal" evidence="26">
    <location>
        <begin position="45"/>
        <end position="248"/>
    </location>
</feature>